<evidence type="ECO:0000313" key="2">
    <source>
        <dbReference type="EMBL" id="MDV2911439.1"/>
    </source>
</evidence>
<dbReference type="Pfam" id="PF13730">
    <property type="entry name" value="HTH_36"/>
    <property type="match status" value="1"/>
</dbReference>
<dbReference type="EMBL" id="JAWJAX010000006">
    <property type="protein sequence ID" value="MDV2911439.1"/>
    <property type="molecule type" value="Genomic_DNA"/>
</dbReference>
<feature type="compositionally biased region" description="Polar residues" evidence="1">
    <location>
        <begin position="260"/>
        <end position="278"/>
    </location>
</feature>
<dbReference type="InterPro" id="IPR036388">
    <property type="entry name" value="WH-like_DNA-bd_sf"/>
</dbReference>
<gene>
    <name evidence="2" type="ORF">R0H03_06140</name>
</gene>
<feature type="region of interest" description="Disordered" evidence="1">
    <location>
        <begin position="140"/>
        <end position="160"/>
    </location>
</feature>
<evidence type="ECO:0000256" key="1">
    <source>
        <dbReference type="SAM" id="MobiDB-lite"/>
    </source>
</evidence>
<name>A0AAW8YPR8_PEDAC</name>
<proteinExistence type="predicted"/>
<accession>A0AAW8YPR8</accession>
<organism evidence="2 3">
    <name type="scientific">Pediococcus acidilactici</name>
    <dbReference type="NCBI Taxonomy" id="1254"/>
    <lineage>
        <taxon>Bacteria</taxon>
        <taxon>Bacillati</taxon>
        <taxon>Bacillota</taxon>
        <taxon>Bacilli</taxon>
        <taxon>Lactobacillales</taxon>
        <taxon>Lactobacillaceae</taxon>
        <taxon>Pediococcus</taxon>
        <taxon>Pediococcus acidilactici group</taxon>
    </lineage>
</organism>
<reference evidence="2" key="2">
    <citation type="submission" date="2023-10" db="EMBL/GenBank/DDBJ databases">
        <authorList>
            <person name="Khurajog B."/>
        </authorList>
    </citation>
    <scope>NUCLEOTIDE SEQUENCE</scope>
    <source>
        <strain evidence="2">BF14</strain>
    </source>
</reference>
<comment type="caution">
    <text evidence="2">The sequence shown here is derived from an EMBL/GenBank/DDBJ whole genome shotgun (WGS) entry which is preliminary data.</text>
</comment>
<protein>
    <submittedName>
        <fullName evidence="2">Helix-turn-helix domain-containing protein</fullName>
    </submittedName>
</protein>
<dbReference type="Proteomes" id="UP001280415">
    <property type="component" value="Unassembled WGS sequence"/>
</dbReference>
<feature type="compositionally biased region" description="Basic and acidic residues" evidence="1">
    <location>
        <begin position="149"/>
        <end position="160"/>
    </location>
</feature>
<dbReference type="AlphaFoldDB" id="A0AAW8YPR8"/>
<feature type="region of interest" description="Disordered" evidence="1">
    <location>
        <begin position="256"/>
        <end position="278"/>
    </location>
</feature>
<sequence>MSSSDKPNYYSITPAVVRYDKSLPMGARFMYGEITALTKKDGYCWAGDAYFAELYEVKKATIQNWLRALEQKGYITRERVYKDGTKQIKNRYIKIFDTPMQNNLGTYTKKFDNPTQNNLGTYEKNIENPMQNNLRDSITSTTTSNNTNNKDRAKPPKPVAKRDDFESLWTLYPNKKGKETAWKSYSSSIKAGVTDDDIRQGINNYLAEIKVKGTPKRYIKHGGTWFRQKGWEDEYDTTPDTATSRKRPVTVRETLPGWAQDNTTVPAPSNVESVPTTEEINEKLAKLRARRESR</sequence>
<evidence type="ECO:0000313" key="3">
    <source>
        <dbReference type="Proteomes" id="UP001280415"/>
    </source>
</evidence>
<dbReference type="RefSeq" id="WP_317052215.1">
    <property type="nucleotide sequence ID" value="NZ_CP140878.1"/>
</dbReference>
<reference evidence="2" key="1">
    <citation type="journal article" date="2023" name="PeerJ">
        <title>Selection and evaluation of lactic acid bacteria from chicken feces in Thailand as potential probiotics.</title>
        <authorList>
            <person name="Khurajog B."/>
            <person name="Disastra Y."/>
            <person name="Lawwyne L.D."/>
            <person name="Sirichokchatchawan W."/>
            <person name="Niyomtham W."/>
            <person name="Yindee J."/>
            <person name="Hampson D.J."/>
            <person name="Prapasarakul N."/>
        </authorList>
    </citation>
    <scope>NUCLEOTIDE SEQUENCE</scope>
    <source>
        <strain evidence="2">BF14</strain>
    </source>
</reference>
<dbReference type="Gene3D" id="1.10.10.10">
    <property type="entry name" value="Winged helix-like DNA-binding domain superfamily/Winged helix DNA-binding domain"/>
    <property type="match status" value="1"/>
</dbReference>